<dbReference type="AlphaFoldDB" id="A0A3M0B9S7"/>
<dbReference type="RefSeq" id="WP_121923407.1">
    <property type="nucleotide sequence ID" value="NZ_REFO01000013.1"/>
</dbReference>
<keyword evidence="3" id="KW-0378">Hydrolase</keyword>
<evidence type="ECO:0000259" key="1">
    <source>
        <dbReference type="Pfam" id="PF04784"/>
    </source>
</evidence>
<dbReference type="GO" id="GO:0005975">
    <property type="term" value="P:carbohydrate metabolic process"/>
    <property type="evidence" value="ECO:0007669"/>
    <property type="project" value="InterPro"/>
</dbReference>
<keyword evidence="4" id="KW-1185">Reference proteome</keyword>
<dbReference type="InterPro" id="IPR006869">
    <property type="entry name" value="DUF547"/>
</dbReference>
<dbReference type="InterPro" id="IPR008928">
    <property type="entry name" value="6-hairpin_glycosidase_sf"/>
</dbReference>
<comment type="caution">
    <text evidence="3">The sequence shown here is derived from an EMBL/GenBank/DDBJ whole genome shotgun (WGS) entry which is preliminary data.</text>
</comment>
<evidence type="ECO:0000313" key="4">
    <source>
        <dbReference type="Proteomes" id="UP000280842"/>
    </source>
</evidence>
<feature type="domain" description="DUF547" evidence="1">
    <location>
        <begin position="521"/>
        <end position="641"/>
    </location>
</feature>
<proteinExistence type="predicted"/>
<sequence>MIYKYLLEEAKKVLDKNWTGSYTVPSIHLYPHQWNWDSAFIAIGYSRYDTDRAIQELVSLFEGQWKNGMLPHIIFNEKNLGKYFPEPDFWQTENLEISPDNKLTSGITQPPIHAFAVLKIYENAKDKEKVKEFIKWIYPKLIKMHKYFYLERNPMDNGLVYIRHPWESGMDNSPMWDVILERIDINKIKVPKFERKDNKIIDSSQRPKDEDYIRYIYLVNLFKKLDYDEEKIYKECPFLVIDPLFNSILNASNLALIELAKIIGEDYGQQQEWYIQTSRAIRDLLFDKDKKIFFPFDLVENKLIKVETAAGFMPLFSKSASDYQAKLIYQYLNSHNFCKLYDNTCFAVPNFDKTKEGFNSKNYWRGPVWININYLLYHGLKNYDFEEYAYHVEKDILELPLRFGFYEYYDSETGIGYGTKDFSWTAALFIDMVYEYEKRKNKRFISKNIENKIFNNSKKDKFLDTKLALQKFNIFFEKLIKNNVEDFVVNYKKISISPEYKILKETVKNFQKFNFNYLDTENKKKAFWINIYNFMVIDFIISLDIKESVMEIDKFFERLHYKIGDYILSLDDILYGILKSNSENPFTGKKQFIDKNPLILKEKDNRVIFTITQGARSSPALSFYNYTDLDKQIDNATKRFIRGSEILIVPEKNSIFISKLFDWHKDIFRKNNDKIKFIAKYINDEKKRDYLIEKKDININYFYFNWALND</sequence>
<dbReference type="Gene3D" id="1.50.10.10">
    <property type="match status" value="1"/>
</dbReference>
<organism evidence="3 4">
    <name type="scientific">Hydrogenothermus marinus</name>
    <dbReference type="NCBI Taxonomy" id="133270"/>
    <lineage>
        <taxon>Bacteria</taxon>
        <taxon>Pseudomonadati</taxon>
        <taxon>Aquificota</taxon>
        <taxon>Aquificia</taxon>
        <taxon>Aquificales</taxon>
        <taxon>Hydrogenothermaceae</taxon>
        <taxon>Hydrogenothermus</taxon>
    </lineage>
</organism>
<dbReference type="EMBL" id="REFO01000013">
    <property type="protein sequence ID" value="RMA93234.1"/>
    <property type="molecule type" value="Genomic_DNA"/>
</dbReference>
<name>A0A3M0B9S7_9AQUI</name>
<evidence type="ECO:0000313" key="3">
    <source>
        <dbReference type="EMBL" id="RMA93234.1"/>
    </source>
</evidence>
<accession>A0A3M0B9S7</accession>
<reference evidence="3 4" key="1">
    <citation type="submission" date="2018-10" db="EMBL/GenBank/DDBJ databases">
        <title>Genomic Encyclopedia of Archaeal and Bacterial Type Strains, Phase II (KMG-II): from individual species to whole genera.</title>
        <authorList>
            <person name="Goeker M."/>
        </authorList>
    </citation>
    <scope>NUCLEOTIDE SEQUENCE [LARGE SCALE GENOMIC DNA]</scope>
    <source>
        <strain evidence="3 4">VM1</strain>
    </source>
</reference>
<dbReference type="Pfam" id="PF22422">
    <property type="entry name" value="MGH1-like_GH"/>
    <property type="match status" value="1"/>
</dbReference>
<dbReference type="InterPro" id="IPR054491">
    <property type="entry name" value="MGH1-like_GH"/>
</dbReference>
<dbReference type="PANTHER" id="PTHR46361">
    <property type="entry name" value="ELECTRON CARRIER/ PROTEIN DISULFIDE OXIDOREDUCTASE"/>
    <property type="match status" value="1"/>
</dbReference>
<dbReference type="PANTHER" id="PTHR46361:SF3">
    <property type="entry name" value="ELECTRON CARRIER_ PROTEIN DISULFIDE OXIDOREDUCTASE"/>
    <property type="match status" value="1"/>
</dbReference>
<dbReference type="OrthoDB" id="9781878at2"/>
<gene>
    <name evidence="3" type="ORF">CLV39_1295</name>
</gene>
<dbReference type="Proteomes" id="UP000280842">
    <property type="component" value="Unassembled WGS sequence"/>
</dbReference>
<dbReference type="SUPFAM" id="SSF48208">
    <property type="entry name" value="Six-hairpin glycosidases"/>
    <property type="match status" value="1"/>
</dbReference>
<dbReference type="GO" id="GO:0016787">
    <property type="term" value="F:hydrolase activity"/>
    <property type="evidence" value="ECO:0007669"/>
    <property type="project" value="UniProtKB-KW"/>
</dbReference>
<feature type="domain" description="Mannosylglycerate hydrolase MGH1-like glycoside hydrolase" evidence="2">
    <location>
        <begin position="30"/>
        <end position="425"/>
    </location>
</feature>
<evidence type="ECO:0000259" key="2">
    <source>
        <dbReference type="Pfam" id="PF22422"/>
    </source>
</evidence>
<protein>
    <submittedName>
        <fullName evidence="3">Glycosyl hydrolase family 63</fullName>
    </submittedName>
</protein>
<dbReference type="Pfam" id="PF04784">
    <property type="entry name" value="DUF547"/>
    <property type="match status" value="1"/>
</dbReference>
<dbReference type="InterPro" id="IPR012341">
    <property type="entry name" value="6hp_glycosidase-like_sf"/>
</dbReference>